<dbReference type="CDD" id="cd14798">
    <property type="entry name" value="RX-CC_like"/>
    <property type="match status" value="1"/>
</dbReference>
<comment type="similarity">
    <text evidence="1">Belongs to the disease resistance NB-LRR family.</text>
</comment>
<dbReference type="Gene3D" id="1.20.5.4130">
    <property type="match status" value="1"/>
</dbReference>
<dbReference type="GO" id="GO:0098542">
    <property type="term" value="P:defense response to other organism"/>
    <property type="evidence" value="ECO:0007669"/>
    <property type="project" value="TreeGrafter"/>
</dbReference>
<name>A0A4S4DQ53_CAMSN</name>
<dbReference type="InterPro" id="IPR042197">
    <property type="entry name" value="Apaf_helical"/>
</dbReference>
<feature type="domain" description="Disease resistance N-terminal" evidence="8">
    <location>
        <begin position="419"/>
        <end position="501"/>
    </location>
</feature>
<dbReference type="FunFam" id="1.10.10.10:FF:000322">
    <property type="entry name" value="Probable disease resistance protein At1g63360"/>
    <property type="match status" value="1"/>
</dbReference>
<dbReference type="InterPro" id="IPR038005">
    <property type="entry name" value="RX-like_CC"/>
</dbReference>
<evidence type="ECO:0000256" key="6">
    <source>
        <dbReference type="ARBA" id="ARBA00022840"/>
    </source>
</evidence>
<dbReference type="SUPFAM" id="SSF52058">
    <property type="entry name" value="L domain-like"/>
    <property type="match status" value="1"/>
</dbReference>
<dbReference type="PANTHER" id="PTHR23155:SF1205">
    <property type="entry name" value="DISEASE RESISTANCE PROTEIN RPM1"/>
    <property type="match status" value="1"/>
</dbReference>
<keyword evidence="5" id="KW-0611">Plant defense</keyword>
<evidence type="ECO:0000259" key="10">
    <source>
        <dbReference type="Pfam" id="PF23598"/>
    </source>
</evidence>
<dbReference type="PANTHER" id="PTHR23155">
    <property type="entry name" value="DISEASE RESISTANCE PROTEIN RP"/>
    <property type="match status" value="1"/>
</dbReference>
<dbReference type="Pfam" id="PF18052">
    <property type="entry name" value="Rx_N"/>
    <property type="match status" value="1"/>
</dbReference>
<protein>
    <recommendedName>
        <fullName evidence="13">NB-ARC domain-containing protein</fullName>
    </recommendedName>
</protein>
<evidence type="ECO:0000259" key="9">
    <source>
        <dbReference type="Pfam" id="PF23559"/>
    </source>
</evidence>
<evidence type="ECO:0000256" key="1">
    <source>
        <dbReference type="ARBA" id="ARBA00008894"/>
    </source>
</evidence>
<dbReference type="Gene3D" id="3.80.10.10">
    <property type="entry name" value="Ribonuclease Inhibitor"/>
    <property type="match status" value="1"/>
</dbReference>
<evidence type="ECO:0000256" key="3">
    <source>
        <dbReference type="ARBA" id="ARBA00022737"/>
    </source>
</evidence>
<organism evidence="11 12">
    <name type="scientific">Camellia sinensis var. sinensis</name>
    <name type="common">China tea</name>
    <dbReference type="NCBI Taxonomy" id="542762"/>
    <lineage>
        <taxon>Eukaryota</taxon>
        <taxon>Viridiplantae</taxon>
        <taxon>Streptophyta</taxon>
        <taxon>Embryophyta</taxon>
        <taxon>Tracheophyta</taxon>
        <taxon>Spermatophyta</taxon>
        <taxon>Magnoliopsida</taxon>
        <taxon>eudicotyledons</taxon>
        <taxon>Gunneridae</taxon>
        <taxon>Pentapetalae</taxon>
        <taxon>asterids</taxon>
        <taxon>Ericales</taxon>
        <taxon>Theaceae</taxon>
        <taxon>Camellia</taxon>
    </lineage>
</organism>
<dbReference type="InterPro" id="IPR002182">
    <property type="entry name" value="NB-ARC"/>
</dbReference>
<reference evidence="11 12" key="1">
    <citation type="journal article" date="2018" name="Proc. Natl. Acad. Sci. U.S.A.">
        <title>Draft genome sequence of Camellia sinensis var. sinensis provides insights into the evolution of the tea genome and tea quality.</title>
        <authorList>
            <person name="Wei C."/>
            <person name="Yang H."/>
            <person name="Wang S."/>
            <person name="Zhao J."/>
            <person name="Liu C."/>
            <person name="Gao L."/>
            <person name="Xia E."/>
            <person name="Lu Y."/>
            <person name="Tai Y."/>
            <person name="She G."/>
            <person name="Sun J."/>
            <person name="Cao H."/>
            <person name="Tong W."/>
            <person name="Gao Q."/>
            <person name="Li Y."/>
            <person name="Deng W."/>
            <person name="Jiang X."/>
            <person name="Wang W."/>
            <person name="Chen Q."/>
            <person name="Zhang S."/>
            <person name="Li H."/>
            <person name="Wu J."/>
            <person name="Wang P."/>
            <person name="Li P."/>
            <person name="Shi C."/>
            <person name="Zheng F."/>
            <person name="Jian J."/>
            <person name="Huang B."/>
            <person name="Shan D."/>
            <person name="Shi M."/>
            <person name="Fang C."/>
            <person name="Yue Y."/>
            <person name="Li F."/>
            <person name="Li D."/>
            <person name="Wei S."/>
            <person name="Han B."/>
            <person name="Jiang C."/>
            <person name="Yin Y."/>
            <person name="Xia T."/>
            <person name="Zhang Z."/>
            <person name="Bennetzen J.L."/>
            <person name="Zhao S."/>
            <person name="Wan X."/>
        </authorList>
    </citation>
    <scope>NUCLEOTIDE SEQUENCE [LARGE SCALE GENOMIC DNA]</scope>
    <source>
        <strain evidence="12">cv. Shuchazao</strain>
        <tissue evidence="11">Leaf</tissue>
    </source>
</reference>
<feature type="domain" description="NB-ARC" evidence="7">
    <location>
        <begin position="585"/>
        <end position="763"/>
    </location>
</feature>
<dbReference type="EMBL" id="SDRB02010658">
    <property type="protein sequence ID" value="THG05218.1"/>
    <property type="molecule type" value="Genomic_DNA"/>
</dbReference>
<dbReference type="Gene3D" id="1.10.10.10">
    <property type="entry name" value="Winged helix-like DNA-binding domain superfamily/Winged helix DNA-binding domain"/>
    <property type="match status" value="1"/>
</dbReference>
<keyword evidence="2" id="KW-0433">Leucine-rich repeat</keyword>
<evidence type="ECO:0000259" key="7">
    <source>
        <dbReference type="Pfam" id="PF00931"/>
    </source>
</evidence>
<evidence type="ECO:0000313" key="11">
    <source>
        <dbReference type="EMBL" id="THG05218.1"/>
    </source>
</evidence>
<dbReference type="Pfam" id="PF23559">
    <property type="entry name" value="WHD_DRP"/>
    <property type="match status" value="1"/>
</dbReference>
<proteinExistence type="inferred from homology"/>
<evidence type="ECO:0000259" key="8">
    <source>
        <dbReference type="Pfam" id="PF18052"/>
    </source>
</evidence>
<dbReference type="Gene3D" id="3.40.50.300">
    <property type="entry name" value="P-loop containing nucleotide triphosphate hydrolases"/>
    <property type="match status" value="2"/>
</dbReference>
<feature type="domain" description="NB-ARC" evidence="7">
    <location>
        <begin position="182"/>
        <end position="360"/>
    </location>
</feature>
<evidence type="ECO:0000256" key="2">
    <source>
        <dbReference type="ARBA" id="ARBA00022614"/>
    </source>
</evidence>
<feature type="domain" description="Disease resistance protein winged helix" evidence="9">
    <location>
        <begin position="848"/>
        <end position="919"/>
    </location>
</feature>
<dbReference type="InterPro" id="IPR041118">
    <property type="entry name" value="Rx_N"/>
</dbReference>
<keyword evidence="6" id="KW-0067">ATP-binding</keyword>
<dbReference type="GO" id="GO:0043531">
    <property type="term" value="F:ADP binding"/>
    <property type="evidence" value="ECO:0007669"/>
    <property type="project" value="InterPro"/>
</dbReference>
<evidence type="ECO:0000256" key="4">
    <source>
        <dbReference type="ARBA" id="ARBA00022741"/>
    </source>
</evidence>
<gene>
    <name evidence="11" type="ORF">TEA_013663</name>
</gene>
<dbReference type="Pfam" id="PF23598">
    <property type="entry name" value="LRR_14"/>
    <property type="match status" value="1"/>
</dbReference>
<dbReference type="InterPro" id="IPR027417">
    <property type="entry name" value="P-loop_NTPase"/>
</dbReference>
<dbReference type="Pfam" id="PF00931">
    <property type="entry name" value="NB-ARC"/>
    <property type="match status" value="2"/>
</dbReference>
<dbReference type="Proteomes" id="UP000306102">
    <property type="component" value="Unassembled WGS sequence"/>
</dbReference>
<dbReference type="Gene3D" id="1.10.8.430">
    <property type="entry name" value="Helical domain of apoptotic protease-activating factors"/>
    <property type="match status" value="2"/>
</dbReference>
<dbReference type="InterPro" id="IPR044974">
    <property type="entry name" value="Disease_R_plants"/>
</dbReference>
<dbReference type="InterPro" id="IPR036388">
    <property type="entry name" value="WH-like_DNA-bd_sf"/>
</dbReference>
<dbReference type="FunFam" id="3.40.50.300:FF:001091">
    <property type="entry name" value="Probable disease resistance protein At1g61300"/>
    <property type="match status" value="2"/>
</dbReference>
<dbReference type="InterPro" id="IPR055414">
    <property type="entry name" value="LRR_R13L4/SHOC2-like"/>
</dbReference>
<evidence type="ECO:0008006" key="13">
    <source>
        <dbReference type="Google" id="ProtNLM"/>
    </source>
</evidence>
<dbReference type="InterPro" id="IPR032675">
    <property type="entry name" value="LRR_dom_sf"/>
</dbReference>
<keyword evidence="12" id="KW-1185">Reference proteome</keyword>
<dbReference type="PRINTS" id="PR00364">
    <property type="entry name" value="DISEASERSIST"/>
</dbReference>
<dbReference type="GO" id="GO:0005524">
    <property type="term" value="F:ATP binding"/>
    <property type="evidence" value="ECO:0007669"/>
    <property type="project" value="UniProtKB-KW"/>
</dbReference>
<sequence length="1343" mass="154099">MQGIAACIVTISGVLATKDMSRINEWKMRYRNLDAELKGNDNLDRRLQYLQVLRLIEADQSSEGGISIVKELGRLTQLRELGIGNLRREDGVILCSSIEKLSNLRVLIVLSTKEDEILDLQSLSAVPRFLQELYLDGRLEKYHDKYGILEQGSRSNVVNNSWYDYRGDALLLEEAKLVGIEMPKRQLMEWLVEGDSGLKAVSVVGMGGLGKTTLVKKVYDDATAKKHFDGHAWLIVSESLRAEDLLKDMIQQLFEEIMQPVPVGVETMSINRLKCLANDFLQQRRYVVVFDDVWNVNAWEAIKHVLPDNNCGSRVILTTRFTHIASTCCEETNGHVYDLMPLSQEESWTLFCNKTFRGNLCPPNLKQISLRILKRCEGLPLAIVAISGVLATKDRSRIDEWEMLYRSLGAELEGNDKIVFHLLAKLAPFLQGEVNLLSGVREAMEDIRDEFERMSAFLRVADAKEESDPQLKVWVKQVRDAAYDTEDVLDKFKLHLAHHHGDGFFGFLRKVFYLAKTLKARHQIAYEIQRIKSKVINISEGHKRYHDKYGILEQGSRSNVVNNSWYDYRGDALLLEEAKLVGIEMPKRQLMEWLVEGDSGLKAVSVVGMGGLGKTTLVKKVYDDATTKKHFDSHAWLTVSESLRAEDLLKDMIQQLFKEIMQPVPVGVETMSINRLKCLANDFLQQRRYVVVFDDVWNVNAWEAIKYVLPDNNCGSRVILTTRFTHIASTCCEETNGHVYDLMPLSQEESWTLFCNKTFRGNLCPPNLKQISLRILKRCEGLPLAIVAISGVLATKDRSRIDEWEMLYRSLGAELEGNDKLDSMKKALSLSYNDLPHYLKICFLYLSIFPEDQKMWSEIIIRLWTAEGFVNTIEVKTIEEVAKGYLGELVNRSLIQVAKRYRDGRPSHFCIHDLMREIIVSKAREQNIVTTICRQGSRRPEKVRRLLIRSTSDNVEYSERSSRLRSLFVWGPMDSLPIASLRELFRRSSRLLNVLDFEGTPLDTIPNEVFKLIHLRHLGLRNTKVKMVPKLIGKLAKLETLDLVGTYVTEFPDEILHLQKLRNLLSYHLKSRITYFEFGDMRGFKAPSQIGSLQSLQVLSMIEADQRSECGVSLVKELGRLTQLRELGIWNLRREDGVILCSSIEKLSNLGRLCVTSTKEDEILDLQSLSAVPRFLQELYLDGRLEKFPRWIPSLHGLVALALGWSKLRDDPLQSLQELPNLAKLILDHAYEGDGLCFKAGGFQRLKELHLYRLKGLRWVRVEEGAMPHLQDLTIRNSELMEEVPSGIEHLTNLQTFELCEMSEKLISKLDREVQGEDYRNIAHIPEVRIWYREHDQWKVKFL</sequence>
<accession>A0A4S4DQ53</accession>
<feature type="domain" description="Disease resistance R13L4/SHOC-2-like LRR" evidence="10">
    <location>
        <begin position="988"/>
        <end position="1299"/>
    </location>
</feature>
<keyword evidence="4" id="KW-0547">Nucleotide-binding</keyword>
<dbReference type="SUPFAM" id="SSF52540">
    <property type="entry name" value="P-loop containing nucleoside triphosphate hydrolases"/>
    <property type="match status" value="2"/>
</dbReference>
<dbReference type="InterPro" id="IPR058922">
    <property type="entry name" value="WHD_DRP"/>
</dbReference>
<dbReference type="SUPFAM" id="SSF52047">
    <property type="entry name" value="RNI-like"/>
    <property type="match status" value="1"/>
</dbReference>
<dbReference type="GO" id="GO:0051607">
    <property type="term" value="P:defense response to virus"/>
    <property type="evidence" value="ECO:0007669"/>
    <property type="project" value="UniProtKB-ARBA"/>
</dbReference>
<keyword evidence="3" id="KW-0677">Repeat</keyword>
<evidence type="ECO:0000256" key="5">
    <source>
        <dbReference type="ARBA" id="ARBA00022821"/>
    </source>
</evidence>
<evidence type="ECO:0000313" key="12">
    <source>
        <dbReference type="Proteomes" id="UP000306102"/>
    </source>
</evidence>
<comment type="caution">
    <text evidence="11">The sequence shown here is derived from an EMBL/GenBank/DDBJ whole genome shotgun (WGS) entry which is preliminary data.</text>
</comment>